<name>A0A5A7SBP6_9NOCA</name>
<organism evidence="2 3">
    <name type="scientific">Antrihabitans cavernicola</name>
    <dbReference type="NCBI Taxonomy" id="2495913"/>
    <lineage>
        <taxon>Bacteria</taxon>
        <taxon>Bacillati</taxon>
        <taxon>Actinomycetota</taxon>
        <taxon>Actinomycetes</taxon>
        <taxon>Mycobacteriales</taxon>
        <taxon>Nocardiaceae</taxon>
        <taxon>Antrihabitans</taxon>
    </lineage>
</organism>
<dbReference type="InterPro" id="IPR004360">
    <property type="entry name" value="Glyas_Fos-R_dOase_dom"/>
</dbReference>
<sequence>MFEPAALMGFVGVSDLARANEFYGAVLGLDLRDESPFALVAEIGGAMLRITAVETPAAAPYTVLGWRVDDIEAAIDDLVTRGVEFSRYDGMVQDERGIWTTPDGTKVAWFLDPDRNNLSLTQFP</sequence>
<proteinExistence type="predicted"/>
<dbReference type="Proteomes" id="UP000322244">
    <property type="component" value="Unassembled WGS sequence"/>
</dbReference>
<gene>
    <name evidence="2" type="ORF">FOY51_16670</name>
</gene>
<reference evidence="2 3" key="1">
    <citation type="submission" date="2019-07" db="EMBL/GenBank/DDBJ databases">
        <title>Rhodococcus cavernicolus sp. nov., isolated from a cave.</title>
        <authorList>
            <person name="Lee S.D."/>
        </authorList>
    </citation>
    <scope>NUCLEOTIDE SEQUENCE [LARGE SCALE GENOMIC DNA]</scope>
    <source>
        <strain evidence="2 3">C1-24</strain>
    </source>
</reference>
<dbReference type="InterPro" id="IPR037523">
    <property type="entry name" value="VOC_core"/>
</dbReference>
<keyword evidence="3" id="KW-1185">Reference proteome</keyword>
<feature type="domain" description="VOC" evidence="1">
    <location>
        <begin position="3"/>
        <end position="123"/>
    </location>
</feature>
<evidence type="ECO:0000259" key="1">
    <source>
        <dbReference type="PROSITE" id="PS51819"/>
    </source>
</evidence>
<dbReference type="InterPro" id="IPR029068">
    <property type="entry name" value="Glyas_Bleomycin-R_OHBP_Dase"/>
</dbReference>
<dbReference type="OrthoDB" id="9804907at2"/>
<dbReference type="SUPFAM" id="SSF54593">
    <property type="entry name" value="Glyoxalase/Bleomycin resistance protein/Dihydroxybiphenyl dioxygenase"/>
    <property type="match status" value="1"/>
</dbReference>
<comment type="caution">
    <text evidence="2">The sequence shown here is derived from an EMBL/GenBank/DDBJ whole genome shotgun (WGS) entry which is preliminary data.</text>
</comment>
<dbReference type="Pfam" id="PF00903">
    <property type="entry name" value="Glyoxalase"/>
    <property type="match status" value="1"/>
</dbReference>
<accession>A0A5A7SBP6</accession>
<evidence type="ECO:0000313" key="3">
    <source>
        <dbReference type="Proteomes" id="UP000322244"/>
    </source>
</evidence>
<dbReference type="AlphaFoldDB" id="A0A5A7SBP6"/>
<dbReference type="Gene3D" id="3.10.180.10">
    <property type="entry name" value="2,3-Dihydroxybiphenyl 1,2-Dioxygenase, domain 1"/>
    <property type="match status" value="1"/>
</dbReference>
<evidence type="ECO:0000313" key="2">
    <source>
        <dbReference type="EMBL" id="KAA0022013.1"/>
    </source>
</evidence>
<dbReference type="PROSITE" id="PS51819">
    <property type="entry name" value="VOC"/>
    <property type="match status" value="1"/>
</dbReference>
<dbReference type="EMBL" id="VLNY01000007">
    <property type="protein sequence ID" value="KAA0022013.1"/>
    <property type="molecule type" value="Genomic_DNA"/>
</dbReference>
<dbReference type="RefSeq" id="WP_149431377.1">
    <property type="nucleotide sequence ID" value="NZ_VLNY01000007.1"/>
</dbReference>
<protein>
    <submittedName>
        <fullName evidence="2">VOC family protein</fullName>
    </submittedName>
</protein>